<evidence type="ECO:0000313" key="4">
    <source>
        <dbReference type="Proteomes" id="UP000319014"/>
    </source>
</evidence>
<keyword evidence="4" id="KW-1185">Reference proteome</keyword>
<evidence type="ECO:0008006" key="5">
    <source>
        <dbReference type="Google" id="ProtNLM"/>
    </source>
</evidence>
<feature type="region of interest" description="Disordered" evidence="1">
    <location>
        <begin position="45"/>
        <end position="78"/>
    </location>
</feature>
<gene>
    <name evidence="3" type="ORF">SAMN06265221_11945</name>
</gene>
<reference evidence="3 4" key="1">
    <citation type="submission" date="2017-05" db="EMBL/GenBank/DDBJ databases">
        <authorList>
            <person name="Varghese N."/>
            <person name="Submissions S."/>
        </authorList>
    </citation>
    <scope>NUCLEOTIDE SEQUENCE [LARGE SCALE GENOMIC DNA]</scope>
    <source>
        <strain evidence="3 4">DSM 100094</strain>
    </source>
</reference>
<keyword evidence="2" id="KW-0732">Signal</keyword>
<protein>
    <recommendedName>
        <fullName evidence="5">Nickel/cobalt transporter regulator</fullName>
    </recommendedName>
</protein>
<sequence>MTVLTARRLTISAALVLVHILSTPALAGPGHQTPDCAAQKVCKSELKADTKSKGPKRGETIHGGRSLNTAEQRHLAKPNTGRAYRVVEDRVVLVDQKSMKIVQVLGMASDLLH</sequence>
<accession>A0A521FC75</accession>
<feature type="signal peptide" evidence="2">
    <location>
        <begin position="1"/>
        <end position="27"/>
    </location>
</feature>
<dbReference type="Proteomes" id="UP000319014">
    <property type="component" value="Unassembled WGS sequence"/>
</dbReference>
<name>A0A521FC75_9RHOB</name>
<dbReference type="EMBL" id="FXTK01000019">
    <property type="protein sequence ID" value="SMO93100.1"/>
    <property type="molecule type" value="Genomic_DNA"/>
</dbReference>
<evidence type="ECO:0000256" key="1">
    <source>
        <dbReference type="SAM" id="MobiDB-lite"/>
    </source>
</evidence>
<dbReference type="AlphaFoldDB" id="A0A521FC75"/>
<evidence type="ECO:0000313" key="3">
    <source>
        <dbReference type="EMBL" id="SMO93100.1"/>
    </source>
</evidence>
<dbReference type="RefSeq" id="WP_142664372.1">
    <property type="nucleotide sequence ID" value="NZ_FXTK01000019.1"/>
</dbReference>
<proteinExistence type="predicted"/>
<evidence type="ECO:0000256" key="2">
    <source>
        <dbReference type="SAM" id="SignalP"/>
    </source>
</evidence>
<organism evidence="3 4">
    <name type="scientific">Paracoccus laeviglucosivorans</name>
    <dbReference type="NCBI Taxonomy" id="1197861"/>
    <lineage>
        <taxon>Bacteria</taxon>
        <taxon>Pseudomonadati</taxon>
        <taxon>Pseudomonadota</taxon>
        <taxon>Alphaproteobacteria</taxon>
        <taxon>Rhodobacterales</taxon>
        <taxon>Paracoccaceae</taxon>
        <taxon>Paracoccus</taxon>
    </lineage>
</organism>
<dbReference type="OrthoDB" id="7779143at2"/>
<feature type="compositionally biased region" description="Basic and acidic residues" evidence="1">
    <location>
        <begin position="45"/>
        <end position="62"/>
    </location>
</feature>
<feature type="chain" id="PRO_5021983742" description="Nickel/cobalt transporter regulator" evidence="2">
    <location>
        <begin position="28"/>
        <end position="113"/>
    </location>
</feature>